<comment type="caution">
    <text evidence="1">The sequence shown here is derived from an EMBL/GenBank/DDBJ whole genome shotgun (WGS) entry which is preliminary data.</text>
</comment>
<keyword evidence="2" id="KW-1185">Reference proteome</keyword>
<keyword evidence="1" id="KW-0808">Transferase</keyword>
<organism evidence="1 2">
    <name type="scientific">Quercus suber</name>
    <name type="common">Cork oak</name>
    <dbReference type="NCBI Taxonomy" id="58331"/>
    <lineage>
        <taxon>Eukaryota</taxon>
        <taxon>Viridiplantae</taxon>
        <taxon>Streptophyta</taxon>
        <taxon>Embryophyta</taxon>
        <taxon>Tracheophyta</taxon>
        <taxon>Spermatophyta</taxon>
        <taxon>Magnoliopsida</taxon>
        <taxon>eudicotyledons</taxon>
        <taxon>Gunneridae</taxon>
        <taxon>Pentapetalae</taxon>
        <taxon>rosids</taxon>
        <taxon>fabids</taxon>
        <taxon>Fagales</taxon>
        <taxon>Fagaceae</taxon>
        <taxon>Quercus</taxon>
    </lineage>
</organism>
<accession>A0AAW0LC76</accession>
<evidence type="ECO:0000313" key="1">
    <source>
        <dbReference type="EMBL" id="KAK7849258.1"/>
    </source>
</evidence>
<dbReference type="GO" id="GO:0032259">
    <property type="term" value="P:methylation"/>
    <property type="evidence" value="ECO:0007669"/>
    <property type="project" value="UniProtKB-KW"/>
</dbReference>
<gene>
    <name evidence="1" type="ORF">CFP56_003281</name>
</gene>
<dbReference type="EMBL" id="PKMF04000116">
    <property type="protein sequence ID" value="KAK7849258.1"/>
    <property type="molecule type" value="Genomic_DNA"/>
</dbReference>
<dbReference type="SUPFAM" id="SSF53335">
    <property type="entry name" value="S-adenosyl-L-methionine-dependent methyltransferases"/>
    <property type="match status" value="1"/>
</dbReference>
<evidence type="ECO:0000313" key="2">
    <source>
        <dbReference type="Proteomes" id="UP000237347"/>
    </source>
</evidence>
<keyword evidence="1" id="KW-0489">Methyltransferase</keyword>
<dbReference type="InterPro" id="IPR005299">
    <property type="entry name" value="MeTrfase_7"/>
</dbReference>
<proteinExistence type="predicted"/>
<sequence>MDEGSPAWNKGRIFYTNAPKEVVDAYATQFAKDMESFLFPGAQELVIGGLLAVITLHTCCP</sequence>
<protein>
    <submittedName>
        <fullName evidence="1">S-adenosylmethionine-dependent methyltransferase</fullName>
    </submittedName>
</protein>
<dbReference type="GO" id="GO:0008168">
    <property type="term" value="F:methyltransferase activity"/>
    <property type="evidence" value="ECO:0007669"/>
    <property type="project" value="UniProtKB-KW"/>
</dbReference>
<name>A0AAW0LC76_QUESU</name>
<dbReference type="Proteomes" id="UP000237347">
    <property type="component" value="Unassembled WGS sequence"/>
</dbReference>
<dbReference type="PANTHER" id="PTHR31009">
    <property type="entry name" value="S-ADENOSYL-L-METHIONINE:CARBOXYL METHYLTRANSFERASE FAMILY PROTEIN"/>
    <property type="match status" value="1"/>
</dbReference>
<dbReference type="Gene3D" id="3.40.50.150">
    <property type="entry name" value="Vaccinia Virus protein VP39"/>
    <property type="match status" value="1"/>
</dbReference>
<dbReference type="Pfam" id="PF03492">
    <property type="entry name" value="Methyltransf_7"/>
    <property type="match status" value="1"/>
</dbReference>
<dbReference type="AlphaFoldDB" id="A0AAW0LC76"/>
<dbReference type="InterPro" id="IPR029063">
    <property type="entry name" value="SAM-dependent_MTases_sf"/>
</dbReference>
<reference evidence="1 2" key="1">
    <citation type="journal article" date="2018" name="Sci. Data">
        <title>The draft genome sequence of cork oak.</title>
        <authorList>
            <person name="Ramos A.M."/>
            <person name="Usie A."/>
            <person name="Barbosa P."/>
            <person name="Barros P.M."/>
            <person name="Capote T."/>
            <person name="Chaves I."/>
            <person name="Simoes F."/>
            <person name="Abreu I."/>
            <person name="Carrasquinho I."/>
            <person name="Faro C."/>
            <person name="Guimaraes J.B."/>
            <person name="Mendonca D."/>
            <person name="Nobrega F."/>
            <person name="Rodrigues L."/>
            <person name="Saibo N.J.M."/>
            <person name="Varela M.C."/>
            <person name="Egas C."/>
            <person name="Matos J."/>
            <person name="Miguel C.M."/>
            <person name="Oliveira M.M."/>
            <person name="Ricardo C.P."/>
            <person name="Goncalves S."/>
        </authorList>
    </citation>
    <scope>NUCLEOTIDE SEQUENCE [LARGE SCALE GENOMIC DNA]</scope>
    <source>
        <strain evidence="2">cv. HL8</strain>
    </source>
</reference>